<name>A0A7L6BIX2_LIMRT</name>
<protein>
    <recommendedName>
        <fullName evidence="3">IS30 family transposase</fullName>
    </recommendedName>
</protein>
<evidence type="ECO:0000313" key="1">
    <source>
        <dbReference type="EMBL" id="QLQ62166.1"/>
    </source>
</evidence>
<evidence type="ECO:0000313" key="2">
    <source>
        <dbReference type="Proteomes" id="UP000510868"/>
    </source>
</evidence>
<dbReference type="EMBL" id="CP059275">
    <property type="protein sequence ID" value="QLQ62166.1"/>
    <property type="molecule type" value="Genomic_DNA"/>
</dbReference>
<dbReference type="Proteomes" id="UP000510868">
    <property type="component" value="Chromosome"/>
</dbReference>
<reference evidence="1 2" key="1">
    <citation type="submission" date="2020-07" db="EMBL/GenBank/DDBJ databases">
        <title>Genome sequence of Lactobacillus reuteri CNEI-KCA3 isolated from the faeces of a reared-broiler chicken, South-East Nigeria, reveals presence of CRISPR arrays.</title>
        <authorList>
            <person name="Anukam K.C."/>
            <person name="Ibezim C.N."/>
            <person name="BeecK W.V."/>
            <person name="Allonsius C."/>
            <person name="Broek M.D."/>
            <person name="Tuyaerts I."/>
            <person name="Attama A."/>
            <person name="Esimone C.O."/>
            <person name="Lebeer S."/>
        </authorList>
    </citation>
    <scope>NUCLEOTIDE SEQUENCE [LARGE SCALE GENOMIC DNA]</scope>
    <source>
        <strain evidence="1 2">CNEI-KCA3</strain>
    </source>
</reference>
<evidence type="ECO:0008006" key="3">
    <source>
        <dbReference type="Google" id="ProtNLM"/>
    </source>
</evidence>
<proteinExistence type="predicted"/>
<gene>
    <name evidence="1" type="ORF">HHK02_02295</name>
</gene>
<organism evidence="1 2">
    <name type="scientific">Limosilactobacillus reuteri</name>
    <name type="common">Lactobacillus reuteri</name>
    <dbReference type="NCBI Taxonomy" id="1598"/>
    <lineage>
        <taxon>Bacteria</taxon>
        <taxon>Bacillati</taxon>
        <taxon>Bacillota</taxon>
        <taxon>Bacilli</taxon>
        <taxon>Lactobacillales</taxon>
        <taxon>Lactobacillaceae</taxon>
        <taxon>Limosilactobacillus</taxon>
    </lineage>
</organism>
<accession>A0A7L6BIX2</accession>
<sequence length="83" mass="9629">MIANFRDQGVKAYRAAKLLHRSLETVYRVYRFLAAGHTLQEYYQHYRENKAHCGRKAIQLPTDEVTYIKAKVAQGWTPDTTIG</sequence>
<dbReference type="AlphaFoldDB" id="A0A7L6BIX2"/>